<reference evidence="1 2" key="1">
    <citation type="submission" date="2018-08" db="EMBL/GenBank/DDBJ databases">
        <title>Genome Sequence of Clavibacter michiganensis Subspecies type strains, and the Atypical Peach-Colored Strains Isolated from Tomato.</title>
        <authorList>
            <person name="Osdaghi E."/>
            <person name="Portier P."/>
            <person name="Briand M."/>
            <person name="Jacques M.-A."/>
        </authorList>
    </citation>
    <scope>NUCLEOTIDE SEQUENCE [LARGE SCALE GENOMIC DNA]</scope>
    <source>
        <strain evidence="1 2">CFBP 8216</strain>
    </source>
</reference>
<name>A0ABX9N1K0_9MICO</name>
<feature type="non-terminal residue" evidence="1">
    <location>
        <position position="43"/>
    </location>
</feature>
<dbReference type="EMBL" id="QWEE01000756">
    <property type="protein sequence ID" value="RII85645.1"/>
    <property type="molecule type" value="Genomic_DNA"/>
</dbReference>
<evidence type="ECO:0000313" key="2">
    <source>
        <dbReference type="Proteomes" id="UP000265355"/>
    </source>
</evidence>
<gene>
    <name evidence="1" type="ORF">DZF98_17330</name>
</gene>
<sequence length="43" mass="4414">MSAPVEAPAPTALATAETWTPRQALRRAGTWIALAALAVVVAL</sequence>
<proteinExistence type="predicted"/>
<evidence type="ECO:0000313" key="1">
    <source>
        <dbReference type="EMBL" id="RII85645.1"/>
    </source>
</evidence>
<keyword evidence="2" id="KW-1185">Reference proteome</keyword>
<protein>
    <submittedName>
        <fullName evidence="1">DUF4350 domain-containing protein</fullName>
    </submittedName>
</protein>
<dbReference type="Proteomes" id="UP000265355">
    <property type="component" value="Unassembled WGS sequence"/>
</dbReference>
<accession>A0ABX9N1K0</accession>
<comment type="caution">
    <text evidence="1">The sequence shown here is derived from an EMBL/GenBank/DDBJ whole genome shotgun (WGS) entry which is preliminary data.</text>
</comment>
<organism evidence="1 2">
    <name type="scientific">Clavibacter californiensis</name>
    <dbReference type="NCBI Taxonomy" id="1401995"/>
    <lineage>
        <taxon>Bacteria</taxon>
        <taxon>Bacillati</taxon>
        <taxon>Actinomycetota</taxon>
        <taxon>Actinomycetes</taxon>
        <taxon>Micrococcales</taxon>
        <taxon>Microbacteriaceae</taxon>
        <taxon>Clavibacter</taxon>
    </lineage>
</organism>